<name>A0A926FC55_9FIRM</name>
<evidence type="ECO:0000256" key="10">
    <source>
        <dbReference type="ARBA" id="ARBA00023310"/>
    </source>
</evidence>
<evidence type="ECO:0000256" key="5">
    <source>
        <dbReference type="ARBA" id="ARBA00022692"/>
    </source>
</evidence>
<evidence type="ECO:0000313" key="13">
    <source>
        <dbReference type="Proteomes" id="UP000647416"/>
    </source>
</evidence>
<evidence type="ECO:0000256" key="6">
    <source>
        <dbReference type="ARBA" id="ARBA00022781"/>
    </source>
</evidence>
<feature type="transmembrane region" description="Helical" evidence="11">
    <location>
        <begin position="81"/>
        <end position="102"/>
    </location>
</feature>
<evidence type="ECO:0000256" key="1">
    <source>
        <dbReference type="ARBA" id="ARBA00004141"/>
    </source>
</evidence>
<evidence type="ECO:0000256" key="9">
    <source>
        <dbReference type="ARBA" id="ARBA00023136"/>
    </source>
</evidence>
<feature type="transmembrane region" description="Helical" evidence="11">
    <location>
        <begin position="171"/>
        <end position="193"/>
    </location>
</feature>
<dbReference type="Proteomes" id="UP000647416">
    <property type="component" value="Unassembled WGS sequence"/>
</dbReference>
<sequence length="244" mass="26788">MNVEVNGPKIVFTLPFFGGINVTETVVNSWYIMAFIVLMSIYLTRGLKVKNPGKRQIAAEKLYLMLHNLVTEVMGERFEKFVPYIGALFTLSILGSLSSLLGMRPLTADLSTTLGWALVTFMMVQITNIKTNGIFGYIKSFTQPVAVLTPLNLISEVANPISIAFRHFGNIASGVVITSLVYSALAALSNFVLGFIPNDFINSIPIFQVGLPAILSVYFDLFTSFLQAYIISMLTMVFVSSAAE</sequence>
<dbReference type="Gene3D" id="1.20.120.220">
    <property type="entry name" value="ATP synthase, F0 complex, subunit A"/>
    <property type="match status" value="1"/>
</dbReference>
<feature type="transmembrane region" description="Helical" evidence="11">
    <location>
        <begin position="30"/>
        <end position="47"/>
    </location>
</feature>
<evidence type="ECO:0000256" key="8">
    <source>
        <dbReference type="ARBA" id="ARBA00023065"/>
    </source>
</evidence>
<keyword evidence="9 11" id="KW-0472">Membrane</keyword>
<evidence type="ECO:0000256" key="4">
    <source>
        <dbReference type="ARBA" id="ARBA00022547"/>
    </source>
</evidence>
<organism evidence="12 13">
    <name type="scientific">Qingrenia yutianensis</name>
    <dbReference type="NCBI Taxonomy" id="2763676"/>
    <lineage>
        <taxon>Bacteria</taxon>
        <taxon>Bacillati</taxon>
        <taxon>Bacillota</taxon>
        <taxon>Clostridia</taxon>
        <taxon>Eubacteriales</taxon>
        <taxon>Oscillospiraceae</taxon>
        <taxon>Qingrenia</taxon>
    </lineage>
</organism>
<keyword evidence="11" id="KW-1003">Cell membrane</keyword>
<comment type="function">
    <text evidence="11">Key component of the proton channel; it plays a direct role in the translocation of protons across the membrane.</text>
</comment>
<dbReference type="RefSeq" id="WP_262431263.1">
    <property type="nucleotide sequence ID" value="NZ_JACRTE010000001.1"/>
</dbReference>
<dbReference type="GO" id="GO:0045259">
    <property type="term" value="C:proton-transporting ATP synthase complex"/>
    <property type="evidence" value="ECO:0007669"/>
    <property type="project" value="UniProtKB-KW"/>
</dbReference>
<keyword evidence="10 11" id="KW-0066">ATP synthesis</keyword>
<evidence type="ECO:0000256" key="3">
    <source>
        <dbReference type="ARBA" id="ARBA00022448"/>
    </source>
</evidence>
<feature type="transmembrane region" description="Helical" evidence="11">
    <location>
        <begin position="114"/>
        <end position="138"/>
    </location>
</feature>
<gene>
    <name evidence="11" type="primary">atpB</name>
    <name evidence="12" type="ORF">H8706_01780</name>
</gene>
<keyword evidence="13" id="KW-1185">Reference proteome</keyword>
<keyword evidence="4 11" id="KW-0138">CF(0)</keyword>
<evidence type="ECO:0000256" key="2">
    <source>
        <dbReference type="ARBA" id="ARBA00006810"/>
    </source>
</evidence>
<evidence type="ECO:0000313" key="12">
    <source>
        <dbReference type="EMBL" id="MBC8595600.1"/>
    </source>
</evidence>
<dbReference type="EMBL" id="JACRTE010000001">
    <property type="protein sequence ID" value="MBC8595600.1"/>
    <property type="molecule type" value="Genomic_DNA"/>
</dbReference>
<keyword evidence="5 11" id="KW-0812">Transmembrane</keyword>
<dbReference type="InterPro" id="IPR000568">
    <property type="entry name" value="ATP_synth_F0_asu"/>
</dbReference>
<feature type="transmembrane region" description="Helical" evidence="11">
    <location>
        <begin position="200"/>
        <end position="219"/>
    </location>
</feature>
<keyword evidence="7 11" id="KW-1133">Transmembrane helix</keyword>
<accession>A0A926FC55</accession>
<protein>
    <recommendedName>
        <fullName evidence="11">ATP synthase subunit a</fullName>
    </recommendedName>
    <alternativeName>
        <fullName evidence="11">ATP synthase F0 sector subunit a</fullName>
    </alternativeName>
    <alternativeName>
        <fullName evidence="11">F-ATPase subunit 6</fullName>
    </alternativeName>
</protein>
<evidence type="ECO:0000256" key="7">
    <source>
        <dbReference type="ARBA" id="ARBA00022989"/>
    </source>
</evidence>
<comment type="subcellular location">
    <subcellularLocation>
        <location evidence="11">Cell membrane</location>
        <topology evidence="11">Multi-pass membrane protein</topology>
    </subcellularLocation>
    <subcellularLocation>
        <location evidence="1">Membrane</location>
        <topology evidence="1">Multi-pass membrane protein</topology>
    </subcellularLocation>
</comment>
<dbReference type="InterPro" id="IPR035908">
    <property type="entry name" value="F0_ATP_A_sf"/>
</dbReference>
<dbReference type="GO" id="GO:0005886">
    <property type="term" value="C:plasma membrane"/>
    <property type="evidence" value="ECO:0007669"/>
    <property type="project" value="UniProtKB-SubCell"/>
</dbReference>
<proteinExistence type="inferred from homology"/>
<evidence type="ECO:0000256" key="11">
    <source>
        <dbReference type="HAMAP-Rule" id="MF_01393"/>
    </source>
</evidence>
<dbReference type="HAMAP" id="MF_01393">
    <property type="entry name" value="ATP_synth_a_bact"/>
    <property type="match status" value="1"/>
</dbReference>
<dbReference type="Pfam" id="PF00119">
    <property type="entry name" value="ATP-synt_A"/>
    <property type="match status" value="1"/>
</dbReference>
<dbReference type="GO" id="GO:0042777">
    <property type="term" value="P:proton motive force-driven plasma membrane ATP synthesis"/>
    <property type="evidence" value="ECO:0007669"/>
    <property type="project" value="TreeGrafter"/>
</dbReference>
<keyword evidence="6 11" id="KW-0375">Hydrogen ion transport</keyword>
<dbReference type="SUPFAM" id="SSF81336">
    <property type="entry name" value="F1F0 ATP synthase subunit A"/>
    <property type="match status" value="1"/>
</dbReference>
<reference evidence="12" key="1">
    <citation type="submission" date="2020-08" db="EMBL/GenBank/DDBJ databases">
        <title>Genome public.</title>
        <authorList>
            <person name="Liu C."/>
            <person name="Sun Q."/>
        </authorList>
    </citation>
    <scope>NUCLEOTIDE SEQUENCE</scope>
    <source>
        <strain evidence="12">NSJ-50</strain>
    </source>
</reference>
<dbReference type="InterPro" id="IPR045082">
    <property type="entry name" value="ATP_syn_F0_a_bact/chloroplast"/>
</dbReference>
<dbReference type="PANTHER" id="PTHR42823">
    <property type="entry name" value="ATP SYNTHASE SUBUNIT A, CHLOROPLASTIC"/>
    <property type="match status" value="1"/>
</dbReference>
<keyword evidence="3 11" id="KW-0813">Transport</keyword>
<keyword evidence="8 11" id="KW-0406">Ion transport</keyword>
<dbReference type="AlphaFoldDB" id="A0A926FC55"/>
<comment type="similarity">
    <text evidence="2 11">Belongs to the ATPase A chain family.</text>
</comment>
<comment type="caution">
    <text evidence="12">The sequence shown here is derived from an EMBL/GenBank/DDBJ whole genome shotgun (WGS) entry which is preliminary data.</text>
</comment>
<dbReference type="GO" id="GO:0046933">
    <property type="term" value="F:proton-transporting ATP synthase activity, rotational mechanism"/>
    <property type="evidence" value="ECO:0007669"/>
    <property type="project" value="UniProtKB-UniRule"/>
</dbReference>
<dbReference type="CDD" id="cd00310">
    <property type="entry name" value="ATP-synt_Fo_a_6"/>
    <property type="match status" value="1"/>
</dbReference>
<dbReference type="PANTHER" id="PTHR42823:SF3">
    <property type="entry name" value="ATP SYNTHASE SUBUNIT A, CHLOROPLASTIC"/>
    <property type="match status" value="1"/>
</dbReference>